<sequence>MANESPTIQVLQASIDPDDTSDFRVLVDNKFVKYIVIDPGVYALDDMCFGPSLISLLPPLPSGVWNKARVSQHLDTGEPYFSEFSRVQLPGITKIWHSNQIDHLALREPRKLRSNVYEVTHPDFESPVIAKFARFEWEVPQLEVETTAYSWIEGHQIGPEFLGHLVEEGRVIGFLIARITNFHHATIEDFPLCQSALSRLHHVGIKHGDVNKHNLLIHDEKATLIDFDLASRPASENQLKAELHQLQNELLDTSGRGGRVVESSPP</sequence>
<dbReference type="Pfam" id="PF06293">
    <property type="entry name" value="Kdo"/>
    <property type="match status" value="1"/>
</dbReference>
<dbReference type="AlphaFoldDB" id="A0A8K0SIF3"/>
<dbReference type="SUPFAM" id="SSF56112">
    <property type="entry name" value="Protein kinase-like (PK-like)"/>
    <property type="match status" value="1"/>
</dbReference>
<name>A0A8K0SIF3_9HYPO</name>
<evidence type="ECO:0000313" key="1">
    <source>
        <dbReference type="EMBL" id="KAH7309028.1"/>
    </source>
</evidence>
<keyword evidence="2" id="KW-1185">Reference proteome</keyword>
<dbReference type="OrthoDB" id="5071209at2759"/>
<gene>
    <name evidence="1" type="ORF">B0I35DRAFT_482769</name>
</gene>
<protein>
    <submittedName>
        <fullName evidence="1">Alpha-galactosidase A</fullName>
    </submittedName>
</protein>
<comment type="caution">
    <text evidence="1">The sequence shown here is derived from an EMBL/GenBank/DDBJ whole genome shotgun (WGS) entry which is preliminary data.</text>
</comment>
<dbReference type="InterPro" id="IPR011009">
    <property type="entry name" value="Kinase-like_dom_sf"/>
</dbReference>
<proteinExistence type="predicted"/>
<organism evidence="1 2">
    <name type="scientific">Stachybotrys elegans</name>
    <dbReference type="NCBI Taxonomy" id="80388"/>
    <lineage>
        <taxon>Eukaryota</taxon>
        <taxon>Fungi</taxon>
        <taxon>Dikarya</taxon>
        <taxon>Ascomycota</taxon>
        <taxon>Pezizomycotina</taxon>
        <taxon>Sordariomycetes</taxon>
        <taxon>Hypocreomycetidae</taxon>
        <taxon>Hypocreales</taxon>
        <taxon>Stachybotryaceae</taxon>
        <taxon>Stachybotrys</taxon>
    </lineage>
</organism>
<dbReference type="Gene3D" id="1.10.510.10">
    <property type="entry name" value="Transferase(Phosphotransferase) domain 1"/>
    <property type="match status" value="1"/>
</dbReference>
<dbReference type="Proteomes" id="UP000813444">
    <property type="component" value="Unassembled WGS sequence"/>
</dbReference>
<accession>A0A8K0SIF3</accession>
<evidence type="ECO:0000313" key="2">
    <source>
        <dbReference type="Proteomes" id="UP000813444"/>
    </source>
</evidence>
<dbReference type="EMBL" id="JAGPNK010000014">
    <property type="protein sequence ID" value="KAH7309028.1"/>
    <property type="molecule type" value="Genomic_DNA"/>
</dbReference>
<reference evidence="1" key="1">
    <citation type="journal article" date="2021" name="Nat. Commun.">
        <title>Genetic determinants of endophytism in the Arabidopsis root mycobiome.</title>
        <authorList>
            <person name="Mesny F."/>
            <person name="Miyauchi S."/>
            <person name="Thiergart T."/>
            <person name="Pickel B."/>
            <person name="Atanasova L."/>
            <person name="Karlsson M."/>
            <person name="Huettel B."/>
            <person name="Barry K.W."/>
            <person name="Haridas S."/>
            <person name="Chen C."/>
            <person name="Bauer D."/>
            <person name="Andreopoulos W."/>
            <person name="Pangilinan J."/>
            <person name="LaButti K."/>
            <person name="Riley R."/>
            <person name="Lipzen A."/>
            <person name="Clum A."/>
            <person name="Drula E."/>
            <person name="Henrissat B."/>
            <person name="Kohler A."/>
            <person name="Grigoriev I.V."/>
            <person name="Martin F.M."/>
            <person name="Hacquard S."/>
        </authorList>
    </citation>
    <scope>NUCLEOTIDE SEQUENCE</scope>
    <source>
        <strain evidence="1">MPI-CAGE-CH-0235</strain>
    </source>
</reference>